<dbReference type="AlphaFoldDB" id="A0A5B8VMB3"/>
<accession>A0A5B8VMB3</accession>
<dbReference type="PANTHER" id="PTHR21064">
    <property type="entry name" value="AMINOGLYCOSIDE PHOSPHOTRANSFERASE DOMAIN-CONTAINING PROTEIN-RELATED"/>
    <property type="match status" value="1"/>
</dbReference>
<feature type="domain" description="Aminoglycoside phosphotransferase" evidence="1">
    <location>
        <begin position="19"/>
        <end position="250"/>
    </location>
</feature>
<dbReference type="PANTHER" id="PTHR21064:SF5">
    <property type="entry name" value="SLR1880 PROTEIN"/>
    <property type="match status" value="1"/>
</dbReference>
<organism evidence="2 3">
    <name type="scientific">Arachidicoccus ginsenosidivorans</name>
    <dbReference type="NCBI Taxonomy" id="496057"/>
    <lineage>
        <taxon>Bacteria</taxon>
        <taxon>Pseudomonadati</taxon>
        <taxon>Bacteroidota</taxon>
        <taxon>Chitinophagia</taxon>
        <taxon>Chitinophagales</taxon>
        <taxon>Chitinophagaceae</taxon>
        <taxon>Arachidicoccus</taxon>
    </lineage>
</organism>
<dbReference type="Proteomes" id="UP000321291">
    <property type="component" value="Chromosome"/>
</dbReference>
<sequence>MIESSVKEAFNFPEPLEMEKLSTGLINHTYKTTFPDGQVFLLQSINTKVFDDPDKLQRNYLKIQRHFLDQDSYKLPGILKTHDGGLLFKGPSHVWRCFEYILDTYSPVVSSTPDQAYLVASCFGEFSANLDNLDPLSIQTVLPGFHDLGLRFIQFKDALHGASEKRRNAALELIQKARQHEPLVDFFAKVQSSPKLFPLHILHHDCKIANILFQNADNKIYSPIDLDTTQPGLFISDIGDMIRSMVPNYPENHAAINELVIRGDFYEAIREGYLESMHAYLSAEETQQIDMTGKLIVYMQALRFLTDFLNEDIYYQISYPEQNLDRAANQFKLLEQLIVYVEGHNRSKTKVYSA</sequence>
<reference evidence="2 3" key="1">
    <citation type="journal article" date="2017" name="Int. J. Syst. Evol. Microbiol.">
        <title>Arachidicoccus ginsenosidivorans sp. nov., with ginsenoside-converting activity isolated from ginseng cultivating soil.</title>
        <authorList>
            <person name="Siddiqi M.Z."/>
            <person name="Aslam Z."/>
            <person name="Im W.T."/>
        </authorList>
    </citation>
    <scope>NUCLEOTIDE SEQUENCE [LARGE SCALE GENOMIC DNA]</scope>
    <source>
        <strain evidence="2 3">Gsoil 809</strain>
    </source>
</reference>
<dbReference type="GO" id="GO:0016740">
    <property type="term" value="F:transferase activity"/>
    <property type="evidence" value="ECO:0007669"/>
    <property type="project" value="UniProtKB-KW"/>
</dbReference>
<dbReference type="RefSeq" id="WP_146783381.1">
    <property type="nucleotide sequence ID" value="NZ_CP042434.1"/>
</dbReference>
<dbReference type="OrthoDB" id="526037at2"/>
<dbReference type="Pfam" id="PF01636">
    <property type="entry name" value="APH"/>
    <property type="match status" value="1"/>
</dbReference>
<proteinExistence type="predicted"/>
<dbReference type="Gene3D" id="3.90.1200.10">
    <property type="match status" value="1"/>
</dbReference>
<protein>
    <submittedName>
        <fullName evidence="2">Phosphotransferase</fullName>
    </submittedName>
</protein>
<evidence type="ECO:0000313" key="3">
    <source>
        <dbReference type="Proteomes" id="UP000321291"/>
    </source>
</evidence>
<name>A0A5B8VMB3_9BACT</name>
<evidence type="ECO:0000259" key="1">
    <source>
        <dbReference type="Pfam" id="PF01636"/>
    </source>
</evidence>
<dbReference type="InterPro" id="IPR050249">
    <property type="entry name" value="Pseudomonas-type_ThrB"/>
</dbReference>
<gene>
    <name evidence="2" type="ORF">FSB73_13980</name>
</gene>
<dbReference type="SUPFAM" id="SSF56112">
    <property type="entry name" value="Protein kinase-like (PK-like)"/>
    <property type="match status" value="1"/>
</dbReference>
<dbReference type="KEGG" id="agi:FSB73_13980"/>
<dbReference type="InterPro" id="IPR002575">
    <property type="entry name" value="Aminoglycoside_PTrfase"/>
</dbReference>
<keyword evidence="2" id="KW-0808">Transferase</keyword>
<dbReference type="InterPro" id="IPR011009">
    <property type="entry name" value="Kinase-like_dom_sf"/>
</dbReference>
<keyword evidence="3" id="KW-1185">Reference proteome</keyword>
<dbReference type="EMBL" id="CP042434">
    <property type="protein sequence ID" value="QEC72620.1"/>
    <property type="molecule type" value="Genomic_DNA"/>
</dbReference>
<evidence type="ECO:0000313" key="2">
    <source>
        <dbReference type="EMBL" id="QEC72620.1"/>
    </source>
</evidence>